<evidence type="ECO:0000313" key="9">
    <source>
        <dbReference type="Proteomes" id="UP000450676"/>
    </source>
</evidence>
<dbReference type="GO" id="GO:0042274">
    <property type="term" value="P:ribosomal small subunit biogenesis"/>
    <property type="evidence" value="ECO:0007669"/>
    <property type="project" value="UniProtKB-UniRule"/>
</dbReference>
<dbReference type="InterPro" id="IPR002676">
    <property type="entry name" value="RimM_N"/>
</dbReference>
<evidence type="ECO:0000256" key="4">
    <source>
        <dbReference type="ARBA" id="ARBA00023186"/>
    </source>
</evidence>
<dbReference type="Pfam" id="PF24986">
    <property type="entry name" value="PRC_RimM"/>
    <property type="match status" value="1"/>
</dbReference>
<feature type="domain" description="RimM N-terminal" evidence="6">
    <location>
        <begin position="17"/>
        <end position="98"/>
    </location>
</feature>
<dbReference type="Gene3D" id="2.30.30.240">
    <property type="entry name" value="PRC-barrel domain"/>
    <property type="match status" value="1"/>
</dbReference>
<accession>A0A7X4HBE5</accession>
<evidence type="ECO:0000313" key="8">
    <source>
        <dbReference type="EMBL" id="MYN08131.1"/>
    </source>
</evidence>
<evidence type="ECO:0000256" key="1">
    <source>
        <dbReference type="ARBA" id="ARBA00022490"/>
    </source>
</evidence>
<gene>
    <name evidence="5 8" type="primary">rimM</name>
    <name evidence="8" type="ORF">GTP77_12390</name>
</gene>
<reference evidence="8 9" key="1">
    <citation type="submission" date="2019-12" db="EMBL/GenBank/DDBJ databases">
        <title>Novel species isolated from a subtropical stream in China.</title>
        <authorList>
            <person name="Lu H."/>
        </authorList>
    </citation>
    <scope>NUCLEOTIDE SEQUENCE [LARGE SCALE GENOMIC DNA]</scope>
    <source>
        <strain evidence="8 9">FT127W</strain>
    </source>
</reference>
<evidence type="ECO:0000256" key="3">
    <source>
        <dbReference type="ARBA" id="ARBA00022552"/>
    </source>
</evidence>
<dbReference type="Gene3D" id="2.40.30.60">
    <property type="entry name" value="RimM"/>
    <property type="match status" value="1"/>
</dbReference>
<comment type="function">
    <text evidence="5">An accessory protein needed during the final step in the assembly of 30S ribosomal subunit, possibly for assembly of the head region. Essential for efficient processing of 16S rRNA. May be needed both before and after RbfA during the maturation of 16S rRNA. It has affinity for free ribosomal 30S subunits but not for 70S ribosomes.</text>
</comment>
<keyword evidence="4 5" id="KW-0143">Chaperone</keyword>
<dbReference type="GO" id="GO:0043022">
    <property type="term" value="F:ribosome binding"/>
    <property type="evidence" value="ECO:0007669"/>
    <property type="project" value="InterPro"/>
</dbReference>
<dbReference type="InterPro" id="IPR009000">
    <property type="entry name" value="Transl_B-barrel_sf"/>
</dbReference>
<comment type="subunit">
    <text evidence="5">Binds ribosomal protein uS19.</text>
</comment>
<dbReference type="Pfam" id="PF01782">
    <property type="entry name" value="RimM"/>
    <property type="match status" value="1"/>
</dbReference>
<name>A0A7X4HBE5_9BURK</name>
<keyword evidence="9" id="KW-1185">Reference proteome</keyword>
<comment type="domain">
    <text evidence="5">The PRC barrel domain binds ribosomal protein uS19.</text>
</comment>
<keyword evidence="2 5" id="KW-0690">Ribosome biogenesis</keyword>
<proteinExistence type="inferred from homology"/>
<dbReference type="NCBIfam" id="TIGR02273">
    <property type="entry name" value="16S_RimM"/>
    <property type="match status" value="1"/>
</dbReference>
<evidence type="ECO:0000256" key="2">
    <source>
        <dbReference type="ARBA" id="ARBA00022517"/>
    </source>
</evidence>
<comment type="similarity">
    <text evidence="5">Belongs to the RimM family.</text>
</comment>
<evidence type="ECO:0000259" key="7">
    <source>
        <dbReference type="Pfam" id="PF24986"/>
    </source>
</evidence>
<dbReference type="InterPro" id="IPR011961">
    <property type="entry name" value="RimM"/>
</dbReference>
<dbReference type="Proteomes" id="UP000450676">
    <property type="component" value="Unassembled WGS sequence"/>
</dbReference>
<dbReference type="GO" id="GO:0005840">
    <property type="term" value="C:ribosome"/>
    <property type="evidence" value="ECO:0007669"/>
    <property type="project" value="InterPro"/>
</dbReference>
<comment type="caution">
    <text evidence="8">The sequence shown here is derived from an EMBL/GenBank/DDBJ whole genome shotgun (WGS) entry which is preliminary data.</text>
</comment>
<evidence type="ECO:0000256" key="5">
    <source>
        <dbReference type="HAMAP-Rule" id="MF_00014"/>
    </source>
</evidence>
<dbReference type="AlphaFoldDB" id="A0A7X4HBE5"/>
<sequence length="187" mass="20170">MADIKASGVQLPDDLVQVGFVSGAYGVAGGIRVRPFSDDADALLHAQTWWLDKPSLHEVSVRRAKLHGGDVVTQLDGLTDRDLAEALKGTGVYIPRSQFPTLDDGEFYWSDLIGLAVENLQGEALGVVADMMSNGPQSILRITAPVSAESGDAESAAQERLIPFVDQFIITVDKEAKKITVDWGLDY</sequence>
<dbReference type="GO" id="GO:0005737">
    <property type="term" value="C:cytoplasm"/>
    <property type="evidence" value="ECO:0007669"/>
    <property type="project" value="UniProtKB-SubCell"/>
</dbReference>
<dbReference type="HAMAP" id="MF_00014">
    <property type="entry name" value="Ribosome_mat_RimM"/>
    <property type="match status" value="1"/>
</dbReference>
<dbReference type="GO" id="GO:0006364">
    <property type="term" value="P:rRNA processing"/>
    <property type="evidence" value="ECO:0007669"/>
    <property type="project" value="UniProtKB-UniRule"/>
</dbReference>
<dbReference type="InterPro" id="IPR036976">
    <property type="entry name" value="RimM_N_sf"/>
</dbReference>
<evidence type="ECO:0000259" key="6">
    <source>
        <dbReference type="Pfam" id="PF01782"/>
    </source>
</evidence>
<dbReference type="PANTHER" id="PTHR33692:SF1">
    <property type="entry name" value="RIBOSOME MATURATION FACTOR RIMM"/>
    <property type="match status" value="1"/>
</dbReference>
<feature type="domain" description="Ribosome maturation factor RimM PRC barrel" evidence="7">
    <location>
        <begin position="109"/>
        <end position="183"/>
    </location>
</feature>
<dbReference type="EMBL" id="WWCU01000011">
    <property type="protein sequence ID" value="MYN08131.1"/>
    <property type="molecule type" value="Genomic_DNA"/>
</dbReference>
<keyword evidence="3 5" id="KW-0698">rRNA processing</keyword>
<dbReference type="PANTHER" id="PTHR33692">
    <property type="entry name" value="RIBOSOME MATURATION FACTOR RIMM"/>
    <property type="match status" value="1"/>
</dbReference>
<organism evidence="8 9">
    <name type="scientific">Pseudoduganella aquatica</name>
    <dbReference type="NCBI Taxonomy" id="2660641"/>
    <lineage>
        <taxon>Bacteria</taxon>
        <taxon>Pseudomonadati</taxon>
        <taxon>Pseudomonadota</taxon>
        <taxon>Betaproteobacteria</taxon>
        <taxon>Burkholderiales</taxon>
        <taxon>Oxalobacteraceae</taxon>
        <taxon>Telluria group</taxon>
        <taxon>Pseudoduganella</taxon>
    </lineage>
</organism>
<dbReference type="InterPro" id="IPR056792">
    <property type="entry name" value="PRC_RimM"/>
</dbReference>
<dbReference type="InterPro" id="IPR011033">
    <property type="entry name" value="PRC_barrel-like_sf"/>
</dbReference>
<comment type="subcellular location">
    <subcellularLocation>
        <location evidence="5">Cytoplasm</location>
    </subcellularLocation>
</comment>
<protein>
    <recommendedName>
        <fullName evidence="5">Ribosome maturation factor RimM</fullName>
    </recommendedName>
</protein>
<dbReference type="SUPFAM" id="SSF50447">
    <property type="entry name" value="Translation proteins"/>
    <property type="match status" value="1"/>
</dbReference>
<keyword evidence="1 5" id="KW-0963">Cytoplasm</keyword>
<dbReference type="SUPFAM" id="SSF50346">
    <property type="entry name" value="PRC-barrel domain"/>
    <property type="match status" value="1"/>
</dbReference>